<proteinExistence type="predicted"/>
<dbReference type="KEGG" id="paro:CUV01_14675"/>
<dbReference type="Proteomes" id="UP000233742">
    <property type="component" value="Chromosome"/>
</dbReference>
<accession>A0A2K9EYS2</accession>
<reference evidence="1 2" key="1">
    <citation type="submission" date="2017-12" db="EMBL/GenBank/DDBJ databases">
        <authorList>
            <person name="Hurst M.R.H."/>
        </authorList>
    </citation>
    <scope>NUCLEOTIDE SEQUENCE [LARGE SCALE GENOMIC DNA]</scope>
    <source>
        <strain evidence="1 2">BM15</strain>
    </source>
</reference>
<organism evidence="1 2">
    <name type="scientific">Paracoccus tegillarcae</name>
    <dbReference type="NCBI Taxonomy" id="1529068"/>
    <lineage>
        <taxon>Bacteria</taxon>
        <taxon>Pseudomonadati</taxon>
        <taxon>Pseudomonadota</taxon>
        <taxon>Alphaproteobacteria</taxon>
        <taxon>Rhodobacterales</taxon>
        <taxon>Paracoccaceae</taxon>
        <taxon>Paracoccus</taxon>
    </lineage>
</organism>
<dbReference type="AlphaFoldDB" id="A0A2K9EYS2"/>
<evidence type="ECO:0000313" key="1">
    <source>
        <dbReference type="EMBL" id="AUH34464.1"/>
    </source>
</evidence>
<sequence length="120" mass="13261">MIGVVVWSNGERQKAVIWCEDQGALAYLQGWESLTPGTGWPATGDLLELDSEMVGDLRFARSVSMLNRHHYVELPDMLMDAVSEERPMRLAASGGKRIEDSPNDVARHGRLARHLAVCAS</sequence>
<name>A0A2K9EYS2_9RHOB</name>
<gene>
    <name evidence="1" type="ORF">CUV01_14675</name>
</gene>
<dbReference type="OrthoDB" id="7868545at2"/>
<dbReference type="RefSeq" id="WP_101461126.1">
    <property type="nucleotide sequence ID" value="NZ_CP025408.1"/>
</dbReference>
<protein>
    <submittedName>
        <fullName evidence="1">Uncharacterized protein</fullName>
    </submittedName>
</protein>
<dbReference type="EMBL" id="CP025408">
    <property type="protein sequence ID" value="AUH34464.1"/>
    <property type="molecule type" value="Genomic_DNA"/>
</dbReference>
<evidence type="ECO:0000313" key="2">
    <source>
        <dbReference type="Proteomes" id="UP000233742"/>
    </source>
</evidence>
<keyword evidence="2" id="KW-1185">Reference proteome</keyword>